<dbReference type="STRING" id="1291379.TPE_1549"/>
<evidence type="ECO:0000313" key="2">
    <source>
        <dbReference type="Proteomes" id="UP000015620"/>
    </source>
</evidence>
<accession>S6A8L6</accession>
<name>S6A8L6_9SPIR</name>
<keyword evidence="2" id="KW-1185">Reference proteome</keyword>
<gene>
    <name evidence="1" type="ORF">TPE_1549</name>
</gene>
<dbReference type="KEGG" id="tped:TPE_1549"/>
<sequence length="317" mass="36568">MIKQERFMFKGYKKAVCLIFLFLVCAAIFCEEEEKSEKTFPDAEFNTEISLEINYPWNVFLSASEYIKLNSRISDKKYTELSIKGILALTSLEASFGMKFVYLNFADFFTEFSAGSGWCFEKAFLYGLAGSGNLRGRKKIVPYNFSKAVFSLNSGFDFHFNLAEVLTGDWFNLVFRTVQGIKYRALIPAEETDFWFWQNGFTESRNGALYSASYSVEYSMPLYINKLALKLITEKKLYAPISGTVNEAEKLWDFELSFSLFFKPADFVTIKLEPSWASTVLYESDSEKVYFIYKRLNKNKMQALNFKNISAAVSFSF</sequence>
<organism evidence="1 2">
    <name type="scientific">Treponema pedis str. T A4</name>
    <dbReference type="NCBI Taxonomy" id="1291379"/>
    <lineage>
        <taxon>Bacteria</taxon>
        <taxon>Pseudomonadati</taxon>
        <taxon>Spirochaetota</taxon>
        <taxon>Spirochaetia</taxon>
        <taxon>Spirochaetales</taxon>
        <taxon>Treponemataceae</taxon>
        <taxon>Treponema</taxon>
    </lineage>
</organism>
<evidence type="ECO:0000313" key="1">
    <source>
        <dbReference type="EMBL" id="AGT44044.1"/>
    </source>
</evidence>
<proteinExistence type="predicted"/>
<reference evidence="1 2" key="1">
    <citation type="journal article" date="2013" name="PLoS ONE">
        <title>Genome-Wide Relatedness of Treponema pedis, from Gingiva and Necrotic Skin Lesions of Pigs, with the Human Oral Pathogen Treponema denticola.</title>
        <authorList>
            <person name="Svartstrom O."/>
            <person name="Mushtaq M."/>
            <person name="Pringle M."/>
            <person name="Segerman B."/>
        </authorList>
    </citation>
    <scope>NUCLEOTIDE SEQUENCE [LARGE SCALE GENOMIC DNA]</scope>
    <source>
        <strain evidence="1">T A4</strain>
    </source>
</reference>
<dbReference type="EMBL" id="CP004120">
    <property type="protein sequence ID" value="AGT44044.1"/>
    <property type="molecule type" value="Genomic_DNA"/>
</dbReference>
<dbReference type="HOGENOM" id="CLU_076102_0_0_12"/>
<dbReference type="AlphaFoldDB" id="S6A8L6"/>
<dbReference type="Proteomes" id="UP000015620">
    <property type="component" value="Chromosome"/>
</dbReference>
<dbReference type="PATRIC" id="fig|1291379.3.peg.1533"/>
<protein>
    <submittedName>
        <fullName evidence="1">Uncharacterized protein</fullName>
    </submittedName>
</protein>